<gene>
    <name evidence="3" type="ORF">FGADI_8593</name>
</gene>
<comment type="similarity">
    <text evidence="1">Belongs to the short-chain dehydrogenases/reductases (SDR) family.</text>
</comment>
<protein>
    <recommendedName>
        <fullName evidence="5">Oxidoreductase</fullName>
    </recommendedName>
</protein>
<dbReference type="SUPFAM" id="SSF51735">
    <property type="entry name" value="NAD(P)-binding Rossmann-fold domains"/>
    <property type="match status" value="1"/>
</dbReference>
<dbReference type="PANTHER" id="PTHR43669:SF11">
    <property type="entry name" value="SHORT-CHAIN DEHYDROGENASE_OXIDOREDUCTASE"/>
    <property type="match status" value="1"/>
</dbReference>
<evidence type="ECO:0000313" key="3">
    <source>
        <dbReference type="EMBL" id="KAF4949849.1"/>
    </source>
</evidence>
<evidence type="ECO:0000256" key="1">
    <source>
        <dbReference type="ARBA" id="ARBA00006484"/>
    </source>
</evidence>
<reference evidence="3" key="2">
    <citation type="submission" date="2020-05" db="EMBL/GenBank/DDBJ databases">
        <authorList>
            <person name="Kim H.-S."/>
            <person name="Proctor R.H."/>
            <person name="Brown D.W."/>
        </authorList>
    </citation>
    <scope>NUCLEOTIDE SEQUENCE</scope>
    <source>
        <strain evidence="3">NRRL 45417</strain>
    </source>
</reference>
<dbReference type="InterPro" id="IPR036291">
    <property type="entry name" value="NAD(P)-bd_dom_sf"/>
</dbReference>
<dbReference type="OrthoDB" id="37659at2759"/>
<dbReference type="InterPro" id="IPR002347">
    <property type="entry name" value="SDR_fam"/>
</dbReference>
<dbReference type="PRINTS" id="PR00081">
    <property type="entry name" value="GDHRDH"/>
</dbReference>
<organism evidence="3 4">
    <name type="scientific">Fusarium gaditjirri</name>
    <dbReference type="NCBI Taxonomy" id="282569"/>
    <lineage>
        <taxon>Eukaryota</taxon>
        <taxon>Fungi</taxon>
        <taxon>Dikarya</taxon>
        <taxon>Ascomycota</taxon>
        <taxon>Pezizomycotina</taxon>
        <taxon>Sordariomycetes</taxon>
        <taxon>Hypocreomycetidae</taxon>
        <taxon>Hypocreales</taxon>
        <taxon>Nectriaceae</taxon>
        <taxon>Fusarium</taxon>
        <taxon>Fusarium nisikadoi species complex</taxon>
    </lineage>
</organism>
<accession>A0A8H4WU26</accession>
<dbReference type="Proteomes" id="UP000604273">
    <property type="component" value="Unassembled WGS sequence"/>
</dbReference>
<dbReference type="Pfam" id="PF00106">
    <property type="entry name" value="adh_short"/>
    <property type="match status" value="1"/>
</dbReference>
<comment type="caution">
    <text evidence="3">The sequence shown here is derived from an EMBL/GenBank/DDBJ whole genome shotgun (WGS) entry which is preliminary data.</text>
</comment>
<evidence type="ECO:0000256" key="2">
    <source>
        <dbReference type="ARBA" id="ARBA00023002"/>
    </source>
</evidence>
<proteinExistence type="inferred from homology"/>
<sequence length="277" mass="30251">MAPLYKKALVIGASSGIGAAIASKLVATGTKVVVVGRRRTRLESFVKTHGSDVSSAFDFDVTNLNGIKAFANTVIQSNPDLDCIIISSGVQRGFNFSVPETVNLSLLGDELTTNYTSVVHLTAAFLPHLQKELHGSIVYINATLGLIPAMSRTPNYNASKAALHAFVMDIRYQLRDSGSPLHIVEVFPPAVQTELHDERHQPDLVHGMEIGMPLAEFIEQMYDGLAKGNDQFAIGLGEDLFREGGWEFQRGQMCDEAREFTVDYVKKPYLKAPAGQL</sequence>
<reference evidence="3" key="1">
    <citation type="journal article" date="2020" name="BMC Genomics">
        <title>Correction to: Identification and distribution of gene clusters required for synthesis of sphingolipid metabolism inhibitors in diverse species of the filamentous fungus Fusarium.</title>
        <authorList>
            <person name="Kim H.S."/>
            <person name="Lohmar J.M."/>
            <person name="Busman M."/>
            <person name="Brown D.W."/>
            <person name="Naumann T.A."/>
            <person name="Divon H.H."/>
            <person name="Lysoe E."/>
            <person name="Uhlig S."/>
            <person name="Proctor R.H."/>
        </authorList>
    </citation>
    <scope>NUCLEOTIDE SEQUENCE</scope>
    <source>
        <strain evidence="3">NRRL 45417</strain>
    </source>
</reference>
<dbReference type="GO" id="GO:0016491">
    <property type="term" value="F:oxidoreductase activity"/>
    <property type="evidence" value="ECO:0007669"/>
    <property type="project" value="UniProtKB-KW"/>
</dbReference>
<dbReference type="AlphaFoldDB" id="A0A8H4WU26"/>
<evidence type="ECO:0008006" key="5">
    <source>
        <dbReference type="Google" id="ProtNLM"/>
    </source>
</evidence>
<keyword evidence="4" id="KW-1185">Reference proteome</keyword>
<name>A0A8H4WU26_9HYPO</name>
<dbReference type="EMBL" id="JABFAI010000227">
    <property type="protein sequence ID" value="KAF4949849.1"/>
    <property type="molecule type" value="Genomic_DNA"/>
</dbReference>
<dbReference type="Gene3D" id="3.40.50.720">
    <property type="entry name" value="NAD(P)-binding Rossmann-like Domain"/>
    <property type="match status" value="1"/>
</dbReference>
<dbReference type="PANTHER" id="PTHR43669">
    <property type="entry name" value="5-KETO-D-GLUCONATE 5-REDUCTASE"/>
    <property type="match status" value="1"/>
</dbReference>
<keyword evidence="2" id="KW-0560">Oxidoreductase</keyword>
<evidence type="ECO:0000313" key="4">
    <source>
        <dbReference type="Proteomes" id="UP000604273"/>
    </source>
</evidence>